<dbReference type="InterPro" id="IPR000225">
    <property type="entry name" value="Armadillo"/>
</dbReference>
<dbReference type="PANTHER" id="PTHR16356:SF1">
    <property type="entry name" value="TRANSMEMBRANE AND COILED-COIL DOMAIN-CONTAINING PROTEIN 6"/>
    <property type="match status" value="1"/>
</dbReference>
<reference evidence="1" key="2">
    <citation type="submission" date="2025-09" db="UniProtKB">
        <authorList>
            <consortium name="Ensembl"/>
        </authorList>
    </citation>
    <scope>IDENTIFICATION</scope>
</reference>
<dbReference type="SMART" id="SM00185">
    <property type="entry name" value="ARM"/>
    <property type="match status" value="5"/>
</dbReference>
<dbReference type="InterPro" id="IPR016024">
    <property type="entry name" value="ARM-type_fold"/>
</dbReference>
<organism evidence="1 2">
    <name type="scientific">Neolamprologus brichardi</name>
    <name type="common">Fairy cichlid</name>
    <name type="synonym">Lamprologus brichardi</name>
    <dbReference type="NCBI Taxonomy" id="32507"/>
    <lineage>
        <taxon>Eukaryota</taxon>
        <taxon>Metazoa</taxon>
        <taxon>Chordata</taxon>
        <taxon>Craniata</taxon>
        <taxon>Vertebrata</taxon>
        <taxon>Euteleostomi</taxon>
        <taxon>Actinopterygii</taxon>
        <taxon>Neopterygii</taxon>
        <taxon>Teleostei</taxon>
        <taxon>Neoteleostei</taxon>
        <taxon>Acanthomorphata</taxon>
        <taxon>Ovalentaria</taxon>
        <taxon>Cichlomorphae</taxon>
        <taxon>Cichliformes</taxon>
        <taxon>Cichlidae</taxon>
        <taxon>African cichlids</taxon>
        <taxon>Pseudocrenilabrinae</taxon>
        <taxon>Lamprologini</taxon>
        <taxon>Neolamprologus</taxon>
    </lineage>
</organism>
<sequence>MWRLNKVRHKAGQQGGSLEELRLKRRENEKALRQARRDRQLVSKRLLLNEDEEQPDVSMDTPASLIFPQDVVSLLHKLQHSGTEKEAHLKALSKVLRDPSAQLTFIKHENSMHLLVGLLTGSNAQCRLQAVRCLHELSHSSHTNVAPACLPATPYLLTYLSGPSTKFTELCLYTLGNMCPDSDVVREKLLAQGIIPALASCIENQRHNLAVVEAAAFTLSQLLQARDAPEKIIPIVLKSTLPSHLLSVLTPDPQFGLAPAIECAWCLHYLICSTDDNKELLAQGALSQCSSLLVSLGGAVTEGNKEDGIELLIWPLLRCVGNLLSSCPEEDLNAQLTDAHLPASLCALVQAYLHTLPALARETVWVLNNLTAHSTEFCSALLTLNLVPGLIQLLPFSQGINTMILRILANIAHKKKEFCVQLMQLGLLSALCATLKMADQEMVIQSLDILFMMTVSSPVAEEFVRQGGLSLLEVLQYNGAAEMRQRSTYLLEKHFHVENLLCVSSFQRCPKFSI</sequence>
<dbReference type="SUPFAM" id="SSF48371">
    <property type="entry name" value="ARM repeat"/>
    <property type="match status" value="1"/>
</dbReference>
<dbReference type="InterPro" id="IPR011989">
    <property type="entry name" value="ARM-like"/>
</dbReference>
<dbReference type="AlphaFoldDB" id="A0A3Q4H8Q4"/>
<accession>A0A3Q4H8Q4</accession>
<dbReference type="Bgee" id="ENSNBRG00000009983">
    <property type="expression patterns" value="Expressed in testis and 5 other cell types or tissues"/>
</dbReference>
<dbReference type="GeneTree" id="ENSGT00390000008104"/>
<evidence type="ECO:0000313" key="1">
    <source>
        <dbReference type="Ensembl" id="ENSNBRP00000012842.1"/>
    </source>
</evidence>
<dbReference type="STRING" id="32507.ENSNBRP00000012842"/>
<protein>
    <submittedName>
        <fullName evidence="1">Transmembrane and coiled-coil domains 6</fullName>
    </submittedName>
</protein>
<dbReference type="OMA" id="TLGNICP"/>
<dbReference type="PANTHER" id="PTHR16356">
    <property type="entry name" value="TRANSMEMBRANE AND COILED-COIL DOMAIN-CONTAINING PROTEIN 6 TMCO6"/>
    <property type="match status" value="1"/>
</dbReference>
<dbReference type="Ensembl" id="ENSNBRT00000013207.1">
    <property type="protein sequence ID" value="ENSNBRP00000012842.1"/>
    <property type="gene ID" value="ENSNBRG00000009983.1"/>
</dbReference>
<name>A0A3Q4H8Q4_NEOBR</name>
<dbReference type="Gene3D" id="1.25.10.10">
    <property type="entry name" value="Leucine-rich Repeat Variant"/>
    <property type="match status" value="1"/>
</dbReference>
<proteinExistence type="predicted"/>
<evidence type="ECO:0000313" key="2">
    <source>
        <dbReference type="Proteomes" id="UP000261580"/>
    </source>
</evidence>
<reference evidence="1" key="1">
    <citation type="submission" date="2025-08" db="UniProtKB">
        <authorList>
            <consortium name="Ensembl"/>
        </authorList>
    </citation>
    <scope>IDENTIFICATION</scope>
</reference>
<keyword evidence="2" id="KW-1185">Reference proteome</keyword>
<dbReference type="Proteomes" id="UP000261580">
    <property type="component" value="Unassembled WGS sequence"/>
</dbReference>